<comment type="caution">
    <text evidence="2">The sequence shown here is derived from an EMBL/GenBank/DDBJ whole genome shotgun (WGS) entry which is preliminary data.</text>
</comment>
<accession>A0A0R1F6T8</accession>
<dbReference type="PATRIC" id="fig|913848.6.peg.2523"/>
<dbReference type="InterPro" id="IPR002125">
    <property type="entry name" value="CMP_dCMP_dom"/>
</dbReference>
<dbReference type="GO" id="GO:0006152">
    <property type="term" value="P:purine nucleoside catabolic process"/>
    <property type="evidence" value="ECO:0007669"/>
    <property type="project" value="TreeGrafter"/>
</dbReference>
<evidence type="ECO:0000313" key="2">
    <source>
        <dbReference type="EMBL" id="KRK14343.1"/>
    </source>
</evidence>
<dbReference type="InterPro" id="IPR016193">
    <property type="entry name" value="Cytidine_deaminase-like"/>
</dbReference>
<dbReference type="GeneID" id="65917994"/>
<dbReference type="GO" id="GO:0047974">
    <property type="term" value="F:guanosine deaminase activity"/>
    <property type="evidence" value="ECO:0007669"/>
    <property type="project" value="TreeGrafter"/>
</dbReference>
<dbReference type="SUPFAM" id="SSF53927">
    <property type="entry name" value="Cytidine deaminase-like"/>
    <property type="match status" value="1"/>
</dbReference>
<gene>
    <name evidence="2" type="ORF">FD22_GL002473</name>
</gene>
<feature type="domain" description="CMP/dCMP-type deaminase" evidence="1">
    <location>
        <begin position="5"/>
        <end position="119"/>
    </location>
</feature>
<dbReference type="eggNOG" id="COG0590">
    <property type="taxonomic scope" value="Bacteria"/>
</dbReference>
<dbReference type="PANTHER" id="PTHR11079:SF161">
    <property type="entry name" value="CMP_DCMP-TYPE DEAMINASE DOMAIN-CONTAINING PROTEIN"/>
    <property type="match status" value="1"/>
</dbReference>
<dbReference type="AlphaFoldDB" id="A0A0R1F6T8"/>
<dbReference type="Pfam" id="PF00383">
    <property type="entry name" value="dCMP_cyt_deam_1"/>
    <property type="match status" value="1"/>
</dbReference>
<dbReference type="Proteomes" id="UP000051181">
    <property type="component" value="Unassembled WGS sequence"/>
</dbReference>
<name>A0A0R1F6T8_9LACO</name>
<evidence type="ECO:0000259" key="1">
    <source>
        <dbReference type="PROSITE" id="PS51747"/>
    </source>
</evidence>
<protein>
    <submittedName>
        <fullName evidence="2">CMP dCMP deaminase zinc-binding protein</fullName>
    </submittedName>
</protein>
<reference evidence="2 3" key="1">
    <citation type="journal article" date="2015" name="Genome Announc.">
        <title>Expanding the biotechnology potential of lactobacilli through comparative genomics of 213 strains and associated genera.</title>
        <authorList>
            <person name="Sun Z."/>
            <person name="Harris H.M."/>
            <person name="McCann A."/>
            <person name="Guo C."/>
            <person name="Argimon S."/>
            <person name="Zhang W."/>
            <person name="Yang X."/>
            <person name="Jeffery I.B."/>
            <person name="Cooney J.C."/>
            <person name="Kagawa T.F."/>
            <person name="Liu W."/>
            <person name="Song Y."/>
            <person name="Salvetti E."/>
            <person name="Wrobel A."/>
            <person name="Rasinkangas P."/>
            <person name="Parkhill J."/>
            <person name="Rea M.C."/>
            <person name="O'Sullivan O."/>
            <person name="Ritari J."/>
            <person name="Douillard F.P."/>
            <person name="Paul Ross R."/>
            <person name="Yang R."/>
            <person name="Briner A.E."/>
            <person name="Felis G.E."/>
            <person name="de Vos W.M."/>
            <person name="Barrangou R."/>
            <person name="Klaenhammer T.R."/>
            <person name="Caufield P.W."/>
            <person name="Cui Y."/>
            <person name="Zhang H."/>
            <person name="O'Toole P.W."/>
        </authorList>
    </citation>
    <scope>NUCLEOTIDE SEQUENCE [LARGE SCALE GENOMIC DNA]</scope>
    <source>
        <strain evidence="2 3">DSM 20001</strain>
    </source>
</reference>
<sequence>MITQETDLKLLRRCIELSVTARTSGNTPFAALLTDSTGHILLEQENVEITEQRCTGHAECTLAARASHDYSKEFLWNCSLYTTAEPCVMCAGAIYWANIGRVVYAMAERRLLQLTGNNEQNPTFDLPSREIYRHGQKKISVAGPFPELEVAAAAVHHNYWN</sequence>
<dbReference type="CDD" id="cd01285">
    <property type="entry name" value="nucleoside_deaminase"/>
    <property type="match status" value="1"/>
</dbReference>
<organism evidence="2 3">
    <name type="scientific">Loigolactobacillus coryniformis subsp. coryniformis KCTC 3167 = DSM 20001</name>
    <dbReference type="NCBI Taxonomy" id="913848"/>
    <lineage>
        <taxon>Bacteria</taxon>
        <taxon>Bacillati</taxon>
        <taxon>Bacillota</taxon>
        <taxon>Bacilli</taxon>
        <taxon>Lactobacillales</taxon>
        <taxon>Lactobacillaceae</taxon>
        <taxon>Loigolactobacillus</taxon>
    </lineage>
</organism>
<dbReference type="Gene3D" id="3.40.140.10">
    <property type="entry name" value="Cytidine Deaminase, domain 2"/>
    <property type="match status" value="1"/>
</dbReference>
<evidence type="ECO:0000313" key="3">
    <source>
        <dbReference type="Proteomes" id="UP000051181"/>
    </source>
</evidence>
<dbReference type="PANTHER" id="PTHR11079">
    <property type="entry name" value="CYTOSINE DEAMINASE FAMILY MEMBER"/>
    <property type="match status" value="1"/>
</dbReference>
<proteinExistence type="predicted"/>
<dbReference type="EMBL" id="AZCN01000088">
    <property type="protein sequence ID" value="KRK14343.1"/>
    <property type="molecule type" value="Genomic_DNA"/>
</dbReference>
<dbReference type="PROSITE" id="PS51747">
    <property type="entry name" value="CYT_DCMP_DEAMINASES_2"/>
    <property type="match status" value="1"/>
</dbReference>
<dbReference type="RefSeq" id="WP_010012115.1">
    <property type="nucleotide sequence ID" value="NZ_AZCN01000088.1"/>
</dbReference>